<organism evidence="2 3">
    <name type="scientific">Dictyostelium purpureum</name>
    <name type="common">Slime mold</name>
    <dbReference type="NCBI Taxonomy" id="5786"/>
    <lineage>
        <taxon>Eukaryota</taxon>
        <taxon>Amoebozoa</taxon>
        <taxon>Evosea</taxon>
        <taxon>Eumycetozoa</taxon>
        <taxon>Dictyostelia</taxon>
        <taxon>Dictyosteliales</taxon>
        <taxon>Dictyosteliaceae</taxon>
        <taxon>Dictyostelium</taxon>
    </lineage>
</organism>
<dbReference type="InParanoid" id="F1A1V9"/>
<dbReference type="VEuPathDB" id="AmoebaDB:DICPUDRAFT_158549"/>
<dbReference type="EMBL" id="GL871388">
    <property type="protein sequence ID" value="EGC29817.1"/>
    <property type="molecule type" value="Genomic_DNA"/>
</dbReference>
<evidence type="ECO:0000313" key="2">
    <source>
        <dbReference type="EMBL" id="EGC29817.1"/>
    </source>
</evidence>
<name>F1A1V9_DICPU</name>
<sequence length="138" mass="16145">MKNIYYTKLFFIFLILNSLNFMKNVSGQDKLPIILRCDNYKFSSKSYGSIRIYSKPLNGIINGYICFSEFPSYKTTLFNIYYPTKINITNKEFYTDDDSGTIYLSQKFYNGTISFESAQLIYNNNLIISLMNPTLLKE</sequence>
<feature type="signal peptide" evidence="1">
    <location>
        <begin position="1"/>
        <end position="27"/>
    </location>
</feature>
<evidence type="ECO:0000313" key="3">
    <source>
        <dbReference type="Proteomes" id="UP000001064"/>
    </source>
</evidence>
<keyword evidence="3" id="KW-1185">Reference proteome</keyword>
<evidence type="ECO:0000256" key="1">
    <source>
        <dbReference type="SAM" id="SignalP"/>
    </source>
</evidence>
<feature type="chain" id="PRO_5003264040" evidence="1">
    <location>
        <begin position="28"/>
        <end position="138"/>
    </location>
</feature>
<gene>
    <name evidence="2" type="ORF">DICPUDRAFT_158549</name>
</gene>
<dbReference type="KEGG" id="dpp:DICPUDRAFT_158549"/>
<proteinExistence type="predicted"/>
<accession>F1A1V9</accession>
<dbReference type="Proteomes" id="UP000001064">
    <property type="component" value="Unassembled WGS sequence"/>
</dbReference>
<dbReference type="GeneID" id="10504973"/>
<dbReference type="AlphaFoldDB" id="F1A1V9"/>
<keyword evidence="1" id="KW-0732">Signal</keyword>
<dbReference type="RefSeq" id="XP_003293653.1">
    <property type="nucleotide sequence ID" value="XM_003293605.1"/>
</dbReference>
<reference evidence="3" key="1">
    <citation type="journal article" date="2011" name="Genome Biol.">
        <title>Comparative genomics of the social amoebae Dictyostelium discoideum and Dictyostelium purpureum.</title>
        <authorList>
            <consortium name="US DOE Joint Genome Institute (JGI-PGF)"/>
            <person name="Sucgang R."/>
            <person name="Kuo A."/>
            <person name="Tian X."/>
            <person name="Salerno W."/>
            <person name="Parikh A."/>
            <person name="Feasley C.L."/>
            <person name="Dalin E."/>
            <person name="Tu H."/>
            <person name="Huang E."/>
            <person name="Barry K."/>
            <person name="Lindquist E."/>
            <person name="Shapiro H."/>
            <person name="Bruce D."/>
            <person name="Schmutz J."/>
            <person name="Salamov A."/>
            <person name="Fey P."/>
            <person name="Gaudet P."/>
            <person name="Anjard C."/>
            <person name="Babu M.M."/>
            <person name="Basu S."/>
            <person name="Bushmanova Y."/>
            <person name="van der Wel H."/>
            <person name="Katoh-Kurasawa M."/>
            <person name="Dinh C."/>
            <person name="Coutinho P.M."/>
            <person name="Saito T."/>
            <person name="Elias M."/>
            <person name="Schaap P."/>
            <person name="Kay R.R."/>
            <person name="Henrissat B."/>
            <person name="Eichinger L."/>
            <person name="Rivero F."/>
            <person name="Putnam N.H."/>
            <person name="West C.M."/>
            <person name="Loomis W.F."/>
            <person name="Chisholm R.L."/>
            <person name="Shaulsky G."/>
            <person name="Strassmann J.E."/>
            <person name="Queller D.C."/>
            <person name="Kuspa A."/>
            <person name="Grigoriev I.V."/>
        </authorList>
    </citation>
    <scope>NUCLEOTIDE SEQUENCE [LARGE SCALE GENOMIC DNA]</scope>
    <source>
        <strain evidence="3">QSDP1</strain>
    </source>
</reference>
<protein>
    <submittedName>
        <fullName evidence="2">Uncharacterized protein</fullName>
    </submittedName>
</protein>